<dbReference type="Proteomes" id="UP000270678">
    <property type="component" value="Chromosome"/>
</dbReference>
<evidence type="ECO:0000313" key="1">
    <source>
        <dbReference type="EMBL" id="AZS14570.1"/>
    </source>
</evidence>
<dbReference type="EMBL" id="CP034346">
    <property type="protein sequence ID" value="AZS14570.1"/>
    <property type="molecule type" value="Genomic_DNA"/>
</dbReference>
<protein>
    <submittedName>
        <fullName evidence="1">Uncharacterized protein</fullName>
    </submittedName>
</protein>
<organism evidence="1 2">
    <name type="scientific">Paenibacillus lutimineralis</name>
    <dbReference type="NCBI Taxonomy" id="2707005"/>
    <lineage>
        <taxon>Bacteria</taxon>
        <taxon>Bacillati</taxon>
        <taxon>Bacillota</taxon>
        <taxon>Bacilli</taxon>
        <taxon>Bacillales</taxon>
        <taxon>Paenibacillaceae</taxon>
        <taxon>Paenibacillus</taxon>
    </lineage>
</organism>
<sequence length="98" mass="11264">MPTANEIIRLNEIEQMDKRAKKAGFLPLISGEAYEAQYNSNSHVFIMMNGSKWSAWRETWQPGKERSISLKSIVDNVPFDIAVQQANKYMAFIIKKRG</sequence>
<dbReference type="OrthoDB" id="2406167at2"/>
<accession>A0A3Q9I7W5</accession>
<dbReference type="RefSeq" id="WP_126997360.1">
    <property type="nucleotide sequence ID" value="NZ_CP034346.1"/>
</dbReference>
<keyword evidence="2" id="KW-1185">Reference proteome</keyword>
<dbReference type="AlphaFoldDB" id="A0A3Q9I7W5"/>
<gene>
    <name evidence="1" type="ORF">EI981_08975</name>
</gene>
<proteinExistence type="predicted"/>
<dbReference type="KEGG" id="plut:EI981_08975"/>
<evidence type="ECO:0000313" key="2">
    <source>
        <dbReference type="Proteomes" id="UP000270678"/>
    </source>
</evidence>
<name>A0A3Q9I7W5_9BACL</name>
<reference evidence="2" key="1">
    <citation type="submission" date="2018-12" db="EMBL/GenBank/DDBJ databases">
        <title>Complete genome sequence of Paenibacillus sp. MBLB1234.</title>
        <authorList>
            <person name="Nam Y.-D."/>
            <person name="Kang J."/>
            <person name="Chung W.-H."/>
            <person name="Park Y.S."/>
        </authorList>
    </citation>
    <scope>NUCLEOTIDE SEQUENCE [LARGE SCALE GENOMIC DNA]</scope>
    <source>
        <strain evidence="2">MBLB1234</strain>
    </source>
</reference>